<reference evidence="2" key="1">
    <citation type="submission" date="2022-01" db="EMBL/GenBank/DDBJ databases">
        <authorList>
            <person name="King R."/>
        </authorList>
    </citation>
    <scope>NUCLEOTIDE SEQUENCE</scope>
</reference>
<name>A0A9P0CYS4_9CUCU</name>
<organism evidence="2 3">
    <name type="scientific">Psylliodes chrysocephalus</name>
    <dbReference type="NCBI Taxonomy" id="3402493"/>
    <lineage>
        <taxon>Eukaryota</taxon>
        <taxon>Metazoa</taxon>
        <taxon>Ecdysozoa</taxon>
        <taxon>Arthropoda</taxon>
        <taxon>Hexapoda</taxon>
        <taxon>Insecta</taxon>
        <taxon>Pterygota</taxon>
        <taxon>Neoptera</taxon>
        <taxon>Endopterygota</taxon>
        <taxon>Coleoptera</taxon>
        <taxon>Polyphaga</taxon>
        <taxon>Cucujiformia</taxon>
        <taxon>Chrysomeloidea</taxon>
        <taxon>Chrysomelidae</taxon>
        <taxon>Galerucinae</taxon>
        <taxon>Alticini</taxon>
        <taxon>Psylliodes</taxon>
    </lineage>
</organism>
<sequence>MLLKVKGNLLKNIKLLTSRLFINMNPDHAAFEANNQYICGYCNWHMDPYCQNYLDHVCFATKAKVYSDTGFELVVDDNNIVTVEVNSDSESFKVDNCNHTENNRNKFEIKWTSEETNLLLDKYENYMIQVGPQKKFKTKKKMWEKIASDVNNIFKKDYTPVQVENRYKTILKRKKEAVENNSHTGESREEVPFEAELSKIAALDDSIQPEVLQSGNNVRVLKTPTNAQKKAKRSKNKSIEETLEEIFKRKEENKERRHREKMALFEKFFNK</sequence>
<dbReference type="InterPro" id="IPR044822">
    <property type="entry name" value="Myb_DNA-bind_4"/>
</dbReference>
<accession>A0A9P0CYS4</accession>
<evidence type="ECO:0000313" key="3">
    <source>
        <dbReference type="Proteomes" id="UP001153636"/>
    </source>
</evidence>
<protein>
    <recommendedName>
        <fullName evidence="1">Myb-like domain-containing protein</fullName>
    </recommendedName>
</protein>
<feature type="domain" description="Myb-like" evidence="1">
    <location>
        <begin position="110"/>
        <end position="171"/>
    </location>
</feature>
<dbReference type="OrthoDB" id="6771731at2759"/>
<dbReference type="Proteomes" id="UP001153636">
    <property type="component" value="Chromosome 2"/>
</dbReference>
<evidence type="ECO:0000259" key="1">
    <source>
        <dbReference type="PROSITE" id="PS50090"/>
    </source>
</evidence>
<gene>
    <name evidence="2" type="ORF">PSYICH_LOCUS7489</name>
</gene>
<dbReference type="PROSITE" id="PS50090">
    <property type="entry name" value="MYB_LIKE"/>
    <property type="match status" value="1"/>
</dbReference>
<keyword evidence="3" id="KW-1185">Reference proteome</keyword>
<dbReference type="Gene3D" id="1.10.10.60">
    <property type="entry name" value="Homeodomain-like"/>
    <property type="match status" value="1"/>
</dbReference>
<proteinExistence type="predicted"/>
<dbReference type="AlphaFoldDB" id="A0A9P0CYS4"/>
<evidence type="ECO:0000313" key="2">
    <source>
        <dbReference type="EMBL" id="CAH1106721.1"/>
    </source>
</evidence>
<dbReference type="InterPro" id="IPR001005">
    <property type="entry name" value="SANT/Myb"/>
</dbReference>
<dbReference type="EMBL" id="OV651814">
    <property type="protein sequence ID" value="CAH1106721.1"/>
    <property type="molecule type" value="Genomic_DNA"/>
</dbReference>
<dbReference type="Pfam" id="PF13837">
    <property type="entry name" value="Myb_DNA-bind_4"/>
    <property type="match status" value="1"/>
</dbReference>